<sequence>MIRLLNENDFSKWLPLWQSYLGFYQAGLSEEVTLHTWQGLISRPNMRAFGAFNEQGDLLGFAHIVIHPNTWNITECCYLEDLFVAPQVRRQGIAKQLIEAVYQFAQDNHCHRVYWVTDESNTSAQTLYERCAIRMKLVQYRKSF</sequence>
<evidence type="ECO:0000256" key="2">
    <source>
        <dbReference type="ARBA" id="ARBA00023315"/>
    </source>
</evidence>
<dbReference type="InterPro" id="IPR051016">
    <property type="entry name" value="Diverse_Substrate_AcTransf"/>
</dbReference>
<organism evidence="4 5">
    <name type="scientific">Pelistega suis</name>
    <dbReference type="NCBI Taxonomy" id="1631957"/>
    <lineage>
        <taxon>Bacteria</taxon>
        <taxon>Pseudomonadati</taxon>
        <taxon>Pseudomonadota</taxon>
        <taxon>Betaproteobacteria</taxon>
        <taxon>Burkholderiales</taxon>
        <taxon>Alcaligenaceae</taxon>
        <taxon>Pelistega</taxon>
    </lineage>
</organism>
<dbReference type="PANTHER" id="PTHR10545">
    <property type="entry name" value="DIAMINE N-ACETYLTRANSFERASE"/>
    <property type="match status" value="1"/>
</dbReference>
<evidence type="ECO:0000259" key="3">
    <source>
        <dbReference type="PROSITE" id="PS51186"/>
    </source>
</evidence>
<dbReference type="InterPro" id="IPR000182">
    <property type="entry name" value="GNAT_dom"/>
</dbReference>
<dbReference type="EMBL" id="JABGBN010000003">
    <property type="protein sequence ID" value="NOL51702.1"/>
    <property type="molecule type" value="Genomic_DNA"/>
</dbReference>
<accession>A0A849P7E4</accession>
<dbReference type="RefSeq" id="WP_171680399.1">
    <property type="nucleotide sequence ID" value="NZ_JABGBN010000003.1"/>
</dbReference>
<reference evidence="4 5" key="1">
    <citation type="submission" date="2020-05" db="EMBL/GenBank/DDBJ databases">
        <authorList>
            <person name="Niu N."/>
        </authorList>
    </citation>
    <scope>NUCLEOTIDE SEQUENCE [LARGE SCALE GENOMIC DNA]</scope>
    <source>
        <strain evidence="4 5">3340-03</strain>
    </source>
</reference>
<dbReference type="PROSITE" id="PS51186">
    <property type="entry name" value="GNAT"/>
    <property type="match status" value="1"/>
</dbReference>
<evidence type="ECO:0000313" key="5">
    <source>
        <dbReference type="Proteomes" id="UP000537862"/>
    </source>
</evidence>
<dbReference type="AlphaFoldDB" id="A0A849P7E4"/>
<dbReference type="InterPro" id="IPR016181">
    <property type="entry name" value="Acyl_CoA_acyltransferase"/>
</dbReference>
<gene>
    <name evidence="4" type="ORF">HKX39_05895</name>
</gene>
<dbReference type="Pfam" id="PF00583">
    <property type="entry name" value="Acetyltransf_1"/>
    <property type="match status" value="1"/>
</dbReference>
<dbReference type="GO" id="GO:0008080">
    <property type="term" value="F:N-acetyltransferase activity"/>
    <property type="evidence" value="ECO:0007669"/>
    <property type="project" value="TreeGrafter"/>
</dbReference>
<proteinExistence type="predicted"/>
<dbReference type="CDD" id="cd04301">
    <property type="entry name" value="NAT_SF"/>
    <property type="match status" value="1"/>
</dbReference>
<comment type="caution">
    <text evidence="4">The sequence shown here is derived from an EMBL/GenBank/DDBJ whole genome shotgun (WGS) entry which is preliminary data.</text>
</comment>
<keyword evidence="5" id="KW-1185">Reference proteome</keyword>
<evidence type="ECO:0000256" key="1">
    <source>
        <dbReference type="ARBA" id="ARBA00022679"/>
    </source>
</evidence>
<dbReference type="SUPFAM" id="SSF55729">
    <property type="entry name" value="Acyl-CoA N-acyltransferases (Nat)"/>
    <property type="match status" value="1"/>
</dbReference>
<dbReference type="PANTHER" id="PTHR10545:SF42">
    <property type="entry name" value="ACETYLTRANSFERASE"/>
    <property type="match status" value="1"/>
</dbReference>
<name>A0A849P7E4_9BURK</name>
<dbReference type="Proteomes" id="UP000537862">
    <property type="component" value="Unassembled WGS sequence"/>
</dbReference>
<keyword evidence="2" id="KW-0012">Acyltransferase</keyword>
<evidence type="ECO:0000313" key="4">
    <source>
        <dbReference type="EMBL" id="NOL51702.1"/>
    </source>
</evidence>
<dbReference type="Gene3D" id="3.40.630.30">
    <property type="match status" value="1"/>
</dbReference>
<keyword evidence="1 4" id="KW-0808">Transferase</keyword>
<protein>
    <submittedName>
        <fullName evidence="4">GNAT family N-acetyltransferase</fullName>
    </submittedName>
</protein>
<feature type="domain" description="N-acetyltransferase" evidence="3">
    <location>
        <begin position="1"/>
        <end position="144"/>
    </location>
</feature>